<dbReference type="InterPro" id="IPR013783">
    <property type="entry name" value="Ig-like_fold"/>
</dbReference>
<gene>
    <name evidence="1" type="ORF">HPB48_009504</name>
</gene>
<dbReference type="VEuPathDB" id="VectorBase:HLOH_050301"/>
<proteinExistence type="predicted"/>
<dbReference type="EMBL" id="JABSTR010000006">
    <property type="protein sequence ID" value="KAH9373459.1"/>
    <property type="molecule type" value="Genomic_DNA"/>
</dbReference>
<reference evidence="1 2" key="1">
    <citation type="journal article" date="2020" name="Cell">
        <title>Large-Scale Comparative Analyses of Tick Genomes Elucidate Their Genetic Diversity and Vector Capacities.</title>
        <authorList>
            <consortium name="Tick Genome and Microbiome Consortium (TIGMIC)"/>
            <person name="Jia N."/>
            <person name="Wang J."/>
            <person name="Shi W."/>
            <person name="Du L."/>
            <person name="Sun Y."/>
            <person name="Zhan W."/>
            <person name="Jiang J.F."/>
            <person name="Wang Q."/>
            <person name="Zhang B."/>
            <person name="Ji P."/>
            <person name="Bell-Sakyi L."/>
            <person name="Cui X.M."/>
            <person name="Yuan T.T."/>
            <person name="Jiang B.G."/>
            <person name="Yang W.F."/>
            <person name="Lam T.T."/>
            <person name="Chang Q.C."/>
            <person name="Ding S.J."/>
            <person name="Wang X.J."/>
            <person name="Zhu J.G."/>
            <person name="Ruan X.D."/>
            <person name="Zhao L."/>
            <person name="Wei J.T."/>
            <person name="Ye R.Z."/>
            <person name="Que T.C."/>
            <person name="Du C.H."/>
            <person name="Zhou Y.H."/>
            <person name="Cheng J.X."/>
            <person name="Dai P.F."/>
            <person name="Guo W.B."/>
            <person name="Han X.H."/>
            <person name="Huang E.J."/>
            <person name="Li L.F."/>
            <person name="Wei W."/>
            <person name="Gao Y.C."/>
            <person name="Liu J.Z."/>
            <person name="Shao H.Z."/>
            <person name="Wang X."/>
            <person name="Wang C.C."/>
            <person name="Yang T.C."/>
            <person name="Huo Q.B."/>
            <person name="Li W."/>
            <person name="Chen H.Y."/>
            <person name="Chen S.E."/>
            <person name="Zhou L.G."/>
            <person name="Ni X.B."/>
            <person name="Tian J.H."/>
            <person name="Sheng Y."/>
            <person name="Liu T."/>
            <person name="Pan Y.S."/>
            <person name="Xia L.Y."/>
            <person name="Li J."/>
            <person name="Zhao F."/>
            <person name="Cao W.C."/>
        </authorList>
    </citation>
    <scope>NUCLEOTIDE SEQUENCE [LARGE SCALE GENOMIC DNA]</scope>
    <source>
        <strain evidence="1">HaeL-2018</strain>
    </source>
</reference>
<evidence type="ECO:0000313" key="2">
    <source>
        <dbReference type="Proteomes" id="UP000821853"/>
    </source>
</evidence>
<name>A0A9J6GE71_HAELO</name>
<evidence type="ECO:0000313" key="1">
    <source>
        <dbReference type="EMBL" id="KAH9373459.1"/>
    </source>
</evidence>
<keyword evidence="2" id="KW-1185">Reference proteome</keyword>
<accession>A0A9J6GE71</accession>
<evidence type="ECO:0008006" key="3">
    <source>
        <dbReference type="Google" id="ProtNLM"/>
    </source>
</evidence>
<organism evidence="1 2">
    <name type="scientific">Haemaphysalis longicornis</name>
    <name type="common">Bush tick</name>
    <dbReference type="NCBI Taxonomy" id="44386"/>
    <lineage>
        <taxon>Eukaryota</taxon>
        <taxon>Metazoa</taxon>
        <taxon>Ecdysozoa</taxon>
        <taxon>Arthropoda</taxon>
        <taxon>Chelicerata</taxon>
        <taxon>Arachnida</taxon>
        <taxon>Acari</taxon>
        <taxon>Parasitiformes</taxon>
        <taxon>Ixodida</taxon>
        <taxon>Ixodoidea</taxon>
        <taxon>Ixodidae</taxon>
        <taxon>Haemaphysalinae</taxon>
        <taxon>Haemaphysalis</taxon>
    </lineage>
</organism>
<dbReference type="Gene3D" id="2.60.40.10">
    <property type="entry name" value="Immunoglobulins"/>
    <property type="match status" value="1"/>
</dbReference>
<protein>
    <recommendedName>
        <fullName evidence="3">Ig-like domain-containing protein</fullName>
    </recommendedName>
</protein>
<comment type="caution">
    <text evidence="1">The sequence shown here is derived from an EMBL/GenBank/DDBJ whole genome shotgun (WGS) entry which is preliminary data.</text>
</comment>
<dbReference type="Proteomes" id="UP000821853">
    <property type="component" value="Chromosome 4"/>
</dbReference>
<dbReference type="AlphaFoldDB" id="A0A9J6GE71"/>
<dbReference type="OMA" id="IFYATIL"/>
<sequence>MKNIVQVIQQEYEVNVHDGFATRGSTAVLTCQIQPAAARDYTSVLSWLRDDKYVITAESLSQGRLL</sequence>